<dbReference type="Pfam" id="PF01636">
    <property type="entry name" value="APH"/>
    <property type="match status" value="1"/>
</dbReference>
<dbReference type="SUPFAM" id="SSF56112">
    <property type="entry name" value="Protein kinase-like (PK-like)"/>
    <property type="match status" value="1"/>
</dbReference>
<evidence type="ECO:0000259" key="1">
    <source>
        <dbReference type="Pfam" id="PF01636"/>
    </source>
</evidence>
<dbReference type="PANTHER" id="PTHR21310">
    <property type="entry name" value="AMINOGLYCOSIDE PHOSPHOTRANSFERASE-RELATED-RELATED"/>
    <property type="match status" value="1"/>
</dbReference>
<reference evidence="2" key="1">
    <citation type="journal article" date="2023" name="Mol. Phylogenet. Evol.">
        <title>Genome-scale phylogeny and comparative genomics of the fungal order Sordariales.</title>
        <authorList>
            <person name="Hensen N."/>
            <person name="Bonometti L."/>
            <person name="Westerberg I."/>
            <person name="Brannstrom I.O."/>
            <person name="Guillou S."/>
            <person name="Cros-Aarteil S."/>
            <person name="Calhoun S."/>
            <person name="Haridas S."/>
            <person name="Kuo A."/>
            <person name="Mondo S."/>
            <person name="Pangilinan J."/>
            <person name="Riley R."/>
            <person name="LaButti K."/>
            <person name="Andreopoulos B."/>
            <person name="Lipzen A."/>
            <person name="Chen C."/>
            <person name="Yan M."/>
            <person name="Daum C."/>
            <person name="Ng V."/>
            <person name="Clum A."/>
            <person name="Steindorff A."/>
            <person name="Ohm R.A."/>
            <person name="Martin F."/>
            <person name="Silar P."/>
            <person name="Natvig D.O."/>
            <person name="Lalanne C."/>
            <person name="Gautier V."/>
            <person name="Ament-Velasquez S.L."/>
            <person name="Kruys A."/>
            <person name="Hutchinson M.I."/>
            <person name="Powell A.J."/>
            <person name="Barry K."/>
            <person name="Miller A.N."/>
            <person name="Grigoriev I.V."/>
            <person name="Debuchy R."/>
            <person name="Gladieux P."/>
            <person name="Hiltunen Thoren M."/>
            <person name="Johannesson H."/>
        </authorList>
    </citation>
    <scope>NUCLEOTIDE SEQUENCE</scope>
    <source>
        <strain evidence="2">CBS 168.71</strain>
    </source>
</reference>
<keyword evidence="3" id="KW-1185">Reference proteome</keyword>
<evidence type="ECO:0000313" key="3">
    <source>
        <dbReference type="Proteomes" id="UP001278766"/>
    </source>
</evidence>
<dbReference type="RefSeq" id="XP_062654297.1">
    <property type="nucleotide sequence ID" value="XM_062801968.1"/>
</dbReference>
<comment type="caution">
    <text evidence="2">The sequence shown here is derived from an EMBL/GenBank/DDBJ whole genome shotgun (WGS) entry which is preliminary data.</text>
</comment>
<accession>A0AAE0H6A8</accession>
<dbReference type="EMBL" id="JAUEPN010000012">
    <property type="protein sequence ID" value="KAK3290783.1"/>
    <property type="molecule type" value="Genomic_DNA"/>
</dbReference>
<dbReference type="InterPro" id="IPR051678">
    <property type="entry name" value="AGP_Transferase"/>
</dbReference>
<proteinExistence type="predicted"/>
<dbReference type="AlphaFoldDB" id="A0AAE0H6A8"/>
<dbReference type="Proteomes" id="UP001278766">
    <property type="component" value="Unassembled WGS sequence"/>
</dbReference>
<reference evidence="2" key="2">
    <citation type="submission" date="2023-06" db="EMBL/GenBank/DDBJ databases">
        <authorList>
            <consortium name="Lawrence Berkeley National Laboratory"/>
            <person name="Haridas S."/>
            <person name="Hensen N."/>
            <person name="Bonometti L."/>
            <person name="Westerberg I."/>
            <person name="Brannstrom I.O."/>
            <person name="Guillou S."/>
            <person name="Cros-Aarteil S."/>
            <person name="Calhoun S."/>
            <person name="Kuo A."/>
            <person name="Mondo S."/>
            <person name="Pangilinan J."/>
            <person name="Riley R."/>
            <person name="Labutti K."/>
            <person name="Andreopoulos B."/>
            <person name="Lipzen A."/>
            <person name="Chen C."/>
            <person name="Yanf M."/>
            <person name="Daum C."/>
            <person name="Ng V."/>
            <person name="Clum A."/>
            <person name="Steindorff A."/>
            <person name="Ohm R."/>
            <person name="Martin F."/>
            <person name="Silar P."/>
            <person name="Natvig D."/>
            <person name="Lalanne C."/>
            <person name="Gautier V."/>
            <person name="Ament-Velasquez S.L."/>
            <person name="Kruys A."/>
            <person name="Hutchinson M.I."/>
            <person name="Powell A.J."/>
            <person name="Barry K."/>
            <person name="Miller A.N."/>
            <person name="Grigoriev I.V."/>
            <person name="Debuchy R."/>
            <person name="Gladieux P."/>
            <person name="Thoren M.H."/>
            <person name="Johannesson H."/>
        </authorList>
    </citation>
    <scope>NUCLEOTIDE SEQUENCE</scope>
    <source>
        <strain evidence="2">CBS 168.71</strain>
    </source>
</reference>
<protein>
    <recommendedName>
        <fullName evidence="1">Aminoglycoside phosphotransferase domain-containing protein</fullName>
    </recommendedName>
</protein>
<gene>
    <name evidence="2" type="ORF">B0H64DRAFT_368251</name>
</gene>
<dbReference type="Gene3D" id="3.90.1200.10">
    <property type="match status" value="1"/>
</dbReference>
<sequence length="369" mass="40924">MADDKDILPDQRILSEIFPDVPNITTDLCTVISNTFDTCTFRLQLPTEPRPGFPADLLIRLETSGSHLSAVAKLQHLAHLQIPHLVPATLAVGSATDATGREVDYSITPFLVGTTVLEEVWPGLDPHNQRSLVESIVVAMEQLQKAPLGSPDTGFHPEIKQILEAFLGERAAKSQACEILDTDDVIAVRSAIDGIGEIELTKPDLDQLMSSIVFCHNDLEPRNILVRQVGANGGGRYELAAIIDWEMAGFFPFAYESGLKDTVLGSSNLWFSWYSLFKEQTAMLIPKEEGHEKLIKALRIIAASKDARMPKNVGVRVAAKWIKRERLRMSPDVRHGWVREDGAGHVPVFTKEDNDSLELEVLRELGYIQ</sequence>
<dbReference type="InterPro" id="IPR011009">
    <property type="entry name" value="Kinase-like_dom_sf"/>
</dbReference>
<organism evidence="2 3">
    <name type="scientific">Chaetomium fimeti</name>
    <dbReference type="NCBI Taxonomy" id="1854472"/>
    <lineage>
        <taxon>Eukaryota</taxon>
        <taxon>Fungi</taxon>
        <taxon>Dikarya</taxon>
        <taxon>Ascomycota</taxon>
        <taxon>Pezizomycotina</taxon>
        <taxon>Sordariomycetes</taxon>
        <taxon>Sordariomycetidae</taxon>
        <taxon>Sordariales</taxon>
        <taxon>Chaetomiaceae</taxon>
        <taxon>Chaetomium</taxon>
    </lineage>
</organism>
<dbReference type="GeneID" id="87838916"/>
<dbReference type="InterPro" id="IPR002575">
    <property type="entry name" value="Aminoglycoside_PTrfase"/>
</dbReference>
<feature type="domain" description="Aminoglycoside phosphotransferase" evidence="1">
    <location>
        <begin position="71"/>
        <end position="256"/>
    </location>
</feature>
<name>A0AAE0H6A8_9PEZI</name>
<evidence type="ECO:0000313" key="2">
    <source>
        <dbReference type="EMBL" id="KAK3290783.1"/>
    </source>
</evidence>